<dbReference type="SUPFAM" id="SSF52047">
    <property type="entry name" value="RNI-like"/>
    <property type="match status" value="1"/>
</dbReference>
<gene>
    <name evidence="1" type="ORF">F5050DRAFT_718256</name>
</gene>
<dbReference type="Gene3D" id="3.80.10.10">
    <property type="entry name" value="Ribonuclease Inhibitor"/>
    <property type="match status" value="1"/>
</dbReference>
<sequence>MSPSSVFPPEIYDKIIDEVSSSSSKANLSACSLVDRSWISRSRAHMFRDINFTTASKKDIPTSIKHTVAFQQNVASNTDVALYARHLVLTLTSSGNTASQIPQASQLLNLHSITLKCSNIIIYAVNDAILTRLLSFIRHNQNLEHISVQSLIIEPSAFDVFIKCIGIRAPRLRSLHLQSIWGLDWTTDAWNQRKSAQRSESHHKVYSLTKLFISHCEDGLISTFIGAFDLRYLEQIALMNLDWGSCMAIIAATSNSTSLNHFTLDLSDHRRFLIVNGSGEDVFTRLASIPTVQLMLQRFSDAPSTLQRLHRAVFQRQHFLEQLHLQFRQYPSPSEPVIDTAFREFQYTFPRLRVTIGFDIQEGISSTSAATMNTSALFRRMGQTGGLQFESLDAWWTHEAERY</sequence>
<accession>A0ABQ8Q412</accession>
<evidence type="ECO:0000313" key="1">
    <source>
        <dbReference type="EMBL" id="KAJ3993411.1"/>
    </source>
</evidence>
<name>A0ABQ8Q412_9AGAR</name>
<keyword evidence="2" id="KW-1185">Reference proteome</keyword>
<proteinExistence type="predicted"/>
<dbReference type="Proteomes" id="UP001163828">
    <property type="component" value="Unassembled WGS sequence"/>
</dbReference>
<reference evidence="1" key="1">
    <citation type="submission" date="2022-08" db="EMBL/GenBank/DDBJ databases">
        <authorList>
            <consortium name="DOE Joint Genome Institute"/>
            <person name="Min B."/>
            <person name="Riley R."/>
            <person name="Sierra-Patev S."/>
            <person name="Naranjo-Ortiz M."/>
            <person name="Looney B."/>
            <person name="Konkel Z."/>
            <person name="Slot J.C."/>
            <person name="Sakamoto Y."/>
            <person name="Steenwyk J.L."/>
            <person name="Rokas A."/>
            <person name="Carro J."/>
            <person name="Camarero S."/>
            <person name="Ferreira P."/>
            <person name="Molpeceres G."/>
            <person name="Ruiz-Duenas F.J."/>
            <person name="Serrano A."/>
            <person name="Henrissat B."/>
            <person name="Drula E."/>
            <person name="Hughes K.W."/>
            <person name="Mata J.L."/>
            <person name="Ishikawa N.K."/>
            <person name="Vargas-Isla R."/>
            <person name="Ushijima S."/>
            <person name="Smith C.A."/>
            <person name="Ahrendt S."/>
            <person name="Andreopoulos W."/>
            <person name="He G."/>
            <person name="Labutti K."/>
            <person name="Lipzen A."/>
            <person name="Ng V."/>
            <person name="Sandor L."/>
            <person name="Barry K."/>
            <person name="Martinez A.T."/>
            <person name="Xiao Y."/>
            <person name="Gibbons J.G."/>
            <person name="Terashima K."/>
            <person name="Hibbett D.S."/>
            <person name="Grigoriev I.V."/>
        </authorList>
    </citation>
    <scope>NUCLEOTIDE SEQUENCE</scope>
    <source>
        <strain evidence="1">TFB10827</strain>
    </source>
</reference>
<dbReference type="InterPro" id="IPR032675">
    <property type="entry name" value="LRR_dom_sf"/>
</dbReference>
<organism evidence="1 2">
    <name type="scientific">Lentinula boryana</name>
    <dbReference type="NCBI Taxonomy" id="40481"/>
    <lineage>
        <taxon>Eukaryota</taxon>
        <taxon>Fungi</taxon>
        <taxon>Dikarya</taxon>
        <taxon>Basidiomycota</taxon>
        <taxon>Agaricomycotina</taxon>
        <taxon>Agaricomycetes</taxon>
        <taxon>Agaricomycetidae</taxon>
        <taxon>Agaricales</taxon>
        <taxon>Marasmiineae</taxon>
        <taxon>Omphalotaceae</taxon>
        <taxon>Lentinula</taxon>
    </lineage>
</organism>
<protein>
    <recommendedName>
        <fullName evidence="3">F-box domain-containing protein</fullName>
    </recommendedName>
</protein>
<comment type="caution">
    <text evidence="1">The sequence shown here is derived from an EMBL/GenBank/DDBJ whole genome shotgun (WGS) entry which is preliminary data.</text>
</comment>
<evidence type="ECO:0000313" key="2">
    <source>
        <dbReference type="Proteomes" id="UP001163828"/>
    </source>
</evidence>
<evidence type="ECO:0008006" key="3">
    <source>
        <dbReference type="Google" id="ProtNLM"/>
    </source>
</evidence>
<dbReference type="EMBL" id="MU790768">
    <property type="protein sequence ID" value="KAJ3993411.1"/>
    <property type="molecule type" value="Genomic_DNA"/>
</dbReference>